<protein>
    <submittedName>
        <fullName evidence="2">Glycosyltransferase</fullName>
    </submittedName>
</protein>
<dbReference type="PANTHER" id="PTHR43179:SF7">
    <property type="entry name" value="RHAMNOSYLTRANSFERASE WBBL"/>
    <property type="match status" value="1"/>
</dbReference>
<dbReference type="InterPro" id="IPR029044">
    <property type="entry name" value="Nucleotide-diphossugar_trans"/>
</dbReference>
<dbReference type="Proteomes" id="UP000721844">
    <property type="component" value="Unassembled WGS sequence"/>
</dbReference>
<evidence type="ECO:0000313" key="3">
    <source>
        <dbReference type="Proteomes" id="UP000721844"/>
    </source>
</evidence>
<comment type="caution">
    <text evidence="2">The sequence shown here is derived from an EMBL/GenBank/DDBJ whole genome shotgun (WGS) entry which is preliminary data.</text>
</comment>
<dbReference type="AlphaFoldDB" id="A0A964E5N0"/>
<name>A0A964E5N0_9PROT</name>
<dbReference type="Pfam" id="PF00535">
    <property type="entry name" value="Glycos_transf_2"/>
    <property type="match status" value="1"/>
</dbReference>
<dbReference type="SUPFAM" id="SSF53448">
    <property type="entry name" value="Nucleotide-diphospho-sugar transferases"/>
    <property type="match status" value="1"/>
</dbReference>
<dbReference type="SUPFAM" id="SSF53756">
    <property type="entry name" value="UDP-Glycosyltransferase/glycogen phosphorylase"/>
    <property type="match status" value="1"/>
</dbReference>
<dbReference type="PANTHER" id="PTHR43179">
    <property type="entry name" value="RHAMNOSYLTRANSFERASE WBBL"/>
    <property type="match status" value="1"/>
</dbReference>
<dbReference type="InterPro" id="IPR001173">
    <property type="entry name" value="Glyco_trans_2-like"/>
</dbReference>
<dbReference type="Gene3D" id="3.90.550.10">
    <property type="entry name" value="Spore Coat Polysaccharide Biosynthesis Protein SpsA, Chain A"/>
    <property type="match status" value="1"/>
</dbReference>
<dbReference type="CDD" id="cd04186">
    <property type="entry name" value="GT_2_like_c"/>
    <property type="match status" value="1"/>
</dbReference>
<evidence type="ECO:0000313" key="2">
    <source>
        <dbReference type="EMBL" id="MCB8882689.1"/>
    </source>
</evidence>
<organism evidence="2 3">
    <name type="scientific">Acidisoma cellulosilyticum</name>
    <dbReference type="NCBI Taxonomy" id="2802395"/>
    <lineage>
        <taxon>Bacteria</taxon>
        <taxon>Pseudomonadati</taxon>
        <taxon>Pseudomonadota</taxon>
        <taxon>Alphaproteobacteria</taxon>
        <taxon>Acetobacterales</taxon>
        <taxon>Acidocellaceae</taxon>
        <taxon>Acidisoma</taxon>
    </lineage>
</organism>
<evidence type="ECO:0000259" key="1">
    <source>
        <dbReference type="Pfam" id="PF00535"/>
    </source>
</evidence>
<accession>A0A964E5N0</accession>
<dbReference type="EMBL" id="JAESVA010000008">
    <property type="protein sequence ID" value="MCB8882689.1"/>
    <property type="molecule type" value="Genomic_DNA"/>
</dbReference>
<feature type="domain" description="Glycosyltransferase 2-like" evidence="1">
    <location>
        <begin position="367"/>
        <end position="481"/>
    </location>
</feature>
<sequence>MTVLLKLDFQDPKARKMEADRLPAWAVFNAAWYKTRYPDALAQMREIGLTDPEVFYHNYGARLGHSPNMYFDEVYYLRTYRDVATHGRRGTFRSGFDHYRQHGYRKLSPHWLFSGDFYRKANPDVTPSLLASLELANSYDHYISFGDRDYRSGHWLFDATLYRDNKPEQDRSDRGVGGSFAQFLAGGCQAGSHAMLSWYFDPVWYLKAHPQAEAAIAARHYSCALEHFLCNPTPQHFQPHEWFSGNFYGETYPDMRAAAAEGNFRGLYEHFVRHGAVERRNPHPELDLKLYAQTPSAQGDLALGLFRDPFAHFVARGGLAAPALPPEPVDEDQTKQIFLRAAAAMMPQLARNPLDFSLPDGAPPAFSVIMVLHNQFTLTMAALASLRGNFPGPVELILVDSGSRDDTRGIEDAIIGAKLIRFRYNAGFVEACNAAIPHVTAPAVLFLNNDLMLAPNACRQALARLLSDPGIGAVGGKIIRTNGLLQEAGCLVWRNGYGVGYLRNEDPNLPEANFVRDVDYCSGAFLMMRTDAVRQLGGFDDDYRPAYYEDADLCLRLRKAGYRVLYDPAVMIQHLEFGSGSTAGSMQMMRRNHKIFVTKHQDYLRYQHPPQPRNLARARLARPPLTDQGQAAVRPLRILFVEDRVPLRKLGSGYVRSNDIVTVMAAAGHTVSVYPMVKRHDGLIDLYRDMPDNVEVLHDRALADFGKFIKDRPSYYDIVWIGRTHNLNQLLPALIDVADCLPDQGFVLDTEAVAASRTAAQDRVLGRAPAERFERALESELACAYYCQAIVAVNEADAQLVRQAGFRNVSVLGHRAQPRPTASSWAQRRDLLFLGAIHQKDAPNYDSVAWFLAEILPLLTDRLLPDLRITIAGYLREGLDLSAFAEHPNVDLIGPINDLAPLYDRHRVFVAPTRFAGGIPYKVHEAAAHGLPVVATDLLCRQLGWTDRVEIMNGGDSDAARFAQAVAALYQDAGLWQTVRAGASLRLQQDCDAEAYAAQIDAILRSVLP</sequence>
<dbReference type="RefSeq" id="WP_227309339.1">
    <property type="nucleotide sequence ID" value="NZ_JAESVA010000008.1"/>
</dbReference>
<dbReference type="Gene3D" id="3.40.50.2000">
    <property type="entry name" value="Glycogen Phosphorylase B"/>
    <property type="match status" value="1"/>
</dbReference>
<dbReference type="Pfam" id="PF13692">
    <property type="entry name" value="Glyco_trans_1_4"/>
    <property type="match status" value="1"/>
</dbReference>
<reference evidence="2 3" key="1">
    <citation type="journal article" date="2021" name="Microorganisms">
        <title>Acidisoma silvae sp. nov. and Acidisomacellulosilytica sp. nov., Two Acidophilic Bacteria Isolated from Decaying Wood, Hydrolyzing Cellulose and Producing Poly-3-hydroxybutyrate.</title>
        <authorList>
            <person name="Mieszkin S."/>
            <person name="Pouder E."/>
            <person name="Uroz S."/>
            <person name="Simon-Colin C."/>
            <person name="Alain K."/>
        </authorList>
    </citation>
    <scope>NUCLEOTIDE SEQUENCE [LARGE SCALE GENOMIC DNA]</scope>
    <source>
        <strain evidence="2 3">HW T5.17</strain>
    </source>
</reference>
<dbReference type="CDD" id="cd03801">
    <property type="entry name" value="GT4_PimA-like"/>
    <property type="match status" value="1"/>
</dbReference>
<gene>
    <name evidence="2" type="ORF">ACELLULO517_20765</name>
</gene>
<proteinExistence type="predicted"/>
<keyword evidence="3" id="KW-1185">Reference proteome</keyword>